<dbReference type="RefSeq" id="WP_345354195.1">
    <property type="nucleotide sequence ID" value="NZ_BAABHJ010000008.1"/>
</dbReference>
<sequence length="244" mass="27977">MSDRSSLPGILVLWSAPRSRSTAFFRMMAERGDFTPVHEPFSYLAEFGYVDIDGDRVTSEPALIERLRSLAARKPVFIKDTTDERYPGVLADREFLTTDAVHTFLIRHPRDTIASYQKLNPNVVRHQIGFEAQYELFTQVEHVTGREPVVIDSDDLLDRPEAVVKSYCERVGIPFLPEAMSWEAGERREWAPSGRWHADAAKSTGFTRITEENDVDVEAHPVYGDYLRHHLPFYEMLHARRLAG</sequence>
<dbReference type="PANTHER" id="PTHR48312:SF1">
    <property type="entry name" value="SULFOTRANSFERASE"/>
    <property type="match status" value="1"/>
</dbReference>
<comment type="caution">
    <text evidence="1">The sequence shown here is derived from an EMBL/GenBank/DDBJ whole genome shotgun (WGS) entry which is preliminary data.</text>
</comment>
<dbReference type="SUPFAM" id="SSF52540">
    <property type="entry name" value="P-loop containing nucleoside triphosphate hydrolases"/>
    <property type="match status" value="1"/>
</dbReference>
<dbReference type="InterPro" id="IPR027417">
    <property type="entry name" value="P-loop_NTPase"/>
</dbReference>
<dbReference type="Pfam" id="PF19798">
    <property type="entry name" value="Sulfotransfer_5"/>
    <property type="match status" value="1"/>
</dbReference>
<dbReference type="PANTHER" id="PTHR48312">
    <property type="match status" value="1"/>
</dbReference>
<keyword evidence="1" id="KW-0808">Transferase</keyword>
<evidence type="ECO:0000313" key="1">
    <source>
        <dbReference type="EMBL" id="GAA4608222.1"/>
    </source>
</evidence>
<evidence type="ECO:0000313" key="2">
    <source>
        <dbReference type="Proteomes" id="UP001500212"/>
    </source>
</evidence>
<organism evidence="1 2">
    <name type="scientific">Actinoallomurus liliacearum</name>
    <dbReference type="NCBI Taxonomy" id="1080073"/>
    <lineage>
        <taxon>Bacteria</taxon>
        <taxon>Bacillati</taxon>
        <taxon>Actinomycetota</taxon>
        <taxon>Actinomycetes</taxon>
        <taxon>Streptosporangiales</taxon>
        <taxon>Thermomonosporaceae</taxon>
        <taxon>Actinoallomurus</taxon>
    </lineage>
</organism>
<gene>
    <name evidence="1" type="ORF">GCM10023195_32040</name>
</gene>
<proteinExistence type="predicted"/>
<name>A0ABP8TH81_9ACTN</name>
<dbReference type="Gene3D" id="3.40.50.300">
    <property type="entry name" value="P-loop containing nucleotide triphosphate hydrolases"/>
    <property type="match status" value="1"/>
</dbReference>
<accession>A0ABP8TH81</accession>
<protein>
    <submittedName>
        <fullName evidence="1">Branched chain amino acid aminotransferase</fullName>
    </submittedName>
</protein>
<reference evidence="2" key="1">
    <citation type="journal article" date="2019" name="Int. J. Syst. Evol. Microbiol.">
        <title>The Global Catalogue of Microorganisms (GCM) 10K type strain sequencing project: providing services to taxonomists for standard genome sequencing and annotation.</title>
        <authorList>
            <consortium name="The Broad Institute Genomics Platform"/>
            <consortium name="The Broad Institute Genome Sequencing Center for Infectious Disease"/>
            <person name="Wu L."/>
            <person name="Ma J."/>
        </authorList>
    </citation>
    <scope>NUCLEOTIDE SEQUENCE [LARGE SCALE GENOMIC DNA]</scope>
    <source>
        <strain evidence="2">JCM 17938</strain>
    </source>
</reference>
<keyword evidence="2" id="KW-1185">Reference proteome</keyword>
<dbReference type="GO" id="GO:0008483">
    <property type="term" value="F:transaminase activity"/>
    <property type="evidence" value="ECO:0007669"/>
    <property type="project" value="UniProtKB-KW"/>
</dbReference>
<keyword evidence="1" id="KW-0032">Aminotransferase</keyword>
<dbReference type="Proteomes" id="UP001500212">
    <property type="component" value="Unassembled WGS sequence"/>
</dbReference>
<dbReference type="EMBL" id="BAABHJ010000008">
    <property type="protein sequence ID" value="GAA4608222.1"/>
    <property type="molecule type" value="Genomic_DNA"/>
</dbReference>